<feature type="transmembrane region" description="Helical" evidence="1">
    <location>
        <begin position="47"/>
        <end position="70"/>
    </location>
</feature>
<accession>A0ABT4DKV1</accession>
<dbReference type="InterPro" id="IPR009827">
    <property type="entry name" value="MatC_N"/>
</dbReference>
<feature type="transmembrane region" description="Helical" evidence="1">
    <location>
        <begin position="139"/>
        <end position="160"/>
    </location>
</feature>
<evidence type="ECO:0000313" key="3">
    <source>
        <dbReference type="EMBL" id="MCY7009236.1"/>
    </source>
</evidence>
<evidence type="ECO:0000256" key="1">
    <source>
        <dbReference type="SAM" id="Phobius"/>
    </source>
</evidence>
<gene>
    <name evidence="3" type="ORF">OCK72_11450</name>
</gene>
<feature type="domain" description="Dicarboxylate carrier MatC N-terminal" evidence="2">
    <location>
        <begin position="1"/>
        <end position="148"/>
    </location>
</feature>
<evidence type="ECO:0000259" key="2">
    <source>
        <dbReference type="Pfam" id="PF07158"/>
    </source>
</evidence>
<dbReference type="Pfam" id="PF07158">
    <property type="entry name" value="MatC_N"/>
    <property type="match status" value="1"/>
</dbReference>
<organism evidence="3 4">
    <name type="scientific">Fusobacterium simiae</name>
    <dbReference type="NCBI Taxonomy" id="855"/>
    <lineage>
        <taxon>Bacteria</taxon>
        <taxon>Fusobacteriati</taxon>
        <taxon>Fusobacteriota</taxon>
        <taxon>Fusobacteriia</taxon>
        <taxon>Fusobacteriales</taxon>
        <taxon>Fusobacteriaceae</taxon>
        <taxon>Fusobacterium</taxon>
    </lineage>
</organism>
<name>A0ABT4DKV1_FUSSI</name>
<comment type="caution">
    <text evidence="3">The sequence shown here is derived from an EMBL/GenBank/DDBJ whole genome shotgun (WGS) entry which is preliminary data.</text>
</comment>
<evidence type="ECO:0000313" key="4">
    <source>
        <dbReference type="Proteomes" id="UP001062738"/>
    </source>
</evidence>
<keyword evidence="1" id="KW-0812">Transmembrane</keyword>
<feature type="transmembrane region" description="Helical" evidence="1">
    <location>
        <begin position="219"/>
        <end position="252"/>
    </location>
</feature>
<dbReference type="EMBL" id="JAOXXL010000061">
    <property type="protein sequence ID" value="MCY7009236.1"/>
    <property type="molecule type" value="Genomic_DNA"/>
</dbReference>
<proteinExistence type="predicted"/>
<feature type="transmembrane region" description="Helical" evidence="1">
    <location>
        <begin position="7"/>
        <end position="35"/>
    </location>
</feature>
<dbReference type="Proteomes" id="UP001062738">
    <property type="component" value="Unassembled WGS sequence"/>
</dbReference>
<feature type="transmembrane region" description="Helical" evidence="1">
    <location>
        <begin position="180"/>
        <end position="198"/>
    </location>
</feature>
<keyword evidence="4" id="KW-1185">Reference proteome</keyword>
<feature type="transmembrane region" description="Helical" evidence="1">
    <location>
        <begin position="82"/>
        <end position="104"/>
    </location>
</feature>
<feature type="transmembrane region" description="Helical" evidence="1">
    <location>
        <begin position="303"/>
        <end position="330"/>
    </location>
</feature>
<feature type="transmembrane region" description="Helical" evidence="1">
    <location>
        <begin position="264"/>
        <end position="282"/>
    </location>
</feature>
<keyword evidence="1" id="KW-0472">Membrane</keyword>
<keyword evidence="1" id="KW-1133">Transmembrane helix</keyword>
<feature type="transmembrane region" description="Helical" evidence="1">
    <location>
        <begin position="390"/>
        <end position="414"/>
    </location>
</feature>
<feature type="transmembrane region" description="Helical" evidence="1">
    <location>
        <begin position="350"/>
        <end position="378"/>
    </location>
</feature>
<feature type="transmembrane region" description="Helical" evidence="1">
    <location>
        <begin position="110"/>
        <end position="127"/>
    </location>
</feature>
<sequence>MRIEIISIIFLLIVVTVGFVKQINIGFFSIGAAFLLGNIGGLSEKAIISGFGSSMFVTLTGVSFLFGMAQINGTLELMSKKIISLVGKNTFIIPILMFILSAFVSAIGPGHIATGVLMTTFAVYLSVEMKINPFITALLAKLGANAGSMSPISPAGVIAYNLSEPLGYTDFGYKLLLTNVLSALFFALIVFIVSKSYKVKADNPMKWSELDKFNSKQRITLLFMVIMVVISITFKLNVGLTSFVVAGILLLLNVADEKKAIKTIPWGTLVLIVGVGMLINVVKELGGIKYISDMLISMMTPKTATTIVAATSGVLSWFSSTTGVVMPTMFPISAEIVNSFAGNVSYYELVAAICSTSFAAALSPLSTGGAIIISTYAATTDLDTKEQNRLFKVLFLLSLGNVVFNVILATIGFFGI</sequence>
<protein>
    <submittedName>
        <fullName evidence="3">SLC13 family permease</fullName>
    </submittedName>
</protein>
<reference evidence="3" key="1">
    <citation type="submission" date="2022-09" db="EMBL/GenBank/DDBJ databases">
        <authorList>
            <person name="Zoaiter M."/>
        </authorList>
    </citation>
    <scope>NUCLEOTIDE SEQUENCE</scope>
    <source>
        <strain evidence="3">DSM 19848</strain>
    </source>
</reference>